<gene>
    <name evidence="1" type="ORF">DAY19_12370</name>
</gene>
<organism evidence="1 2">
    <name type="scientific">Halobacteriovorax vibrionivorans</name>
    <dbReference type="NCBI Taxonomy" id="2152716"/>
    <lineage>
        <taxon>Bacteria</taxon>
        <taxon>Pseudomonadati</taxon>
        <taxon>Bdellovibrionota</taxon>
        <taxon>Bacteriovoracia</taxon>
        <taxon>Bacteriovoracales</taxon>
        <taxon>Halobacteriovoraceae</taxon>
        <taxon>Halobacteriovorax</taxon>
    </lineage>
</organism>
<dbReference type="Proteomes" id="UP000443582">
    <property type="component" value="Unassembled WGS sequence"/>
</dbReference>
<reference evidence="2" key="1">
    <citation type="journal article" date="2019" name="Int. J. Syst. Evol. Microbiol.">
        <title>Halobacteriovorax valvorus sp. nov., a novel prokaryotic predator isolated from coastal seawater of China.</title>
        <authorList>
            <person name="Chen M.-X."/>
        </authorList>
    </citation>
    <scope>NUCLEOTIDE SEQUENCE [LARGE SCALE GENOMIC DNA]</scope>
    <source>
        <strain evidence="2">BL9</strain>
    </source>
</reference>
<evidence type="ECO:0000313" key="1">
    <source>
        <dbReference type="EMBL" id="RZF20774.1"/>
    </source>
</evidence>
<evidence type="ECO:0000313" key="2">
    <source>
        <dbReference type="Proteomes" id="UP000443582"/>
    </source>
</evidence>
<proteinExistence type="predicted"/>
<dbReference type="EMBL" id="QDKL01000003">
    <property type="protein sequence ID" value="RZF20774.1"/>
    <property type="molecule type" value="Genomic_DNA"/>
</dbReference>
<name>A0ABY0ICT8_9BACT</name>
<keyword evidence="2" id="KW-1185">Reference proteome</keyword>
<sequence>MKNLLVIAALATLFASCGRSGGGSSSSSTYGTYTSPYVTANGFVSALNSVDPYYYDLNTLEKDEYDSLREDFFVYWDAKYNEFVAIDITYLRTLAYWDYYSNNQGLADEFRDVQSDDAWDYGIIGDGWGDDYEIVDHVGYDVFGDPVFEGFDTGYYYEDEEETMDTGLMAANDEELEMFNKASLYSQAFKLPSDKALSLVTMEKEVSRMLENAKNGELLEEDQKAIANNIKHFTGKSIEEFMAAKNDLNAREQIIDDVAGHLGTTTQNIEDVILPELLSIEL</sequence>
<comment type="caution">
    <text evidence="1">The sequence shown here is derived from an EMBL/GenBank/DDBJ whole genome shotgun (WGS) entry which is preliminary data.</text>
</comment>
<accession>A0ABY0ICT8</accession>
<dbReference type="RefSeq" id="WP_115362924.1">
    <property type="nucleotide sequence ID" value="NZ_QDKL01000003.1"/>
</dbReference>
<evidence type="ECO:0008006" key="3">
    <source>
        <dbReference type="Google" id="ProtNLM"/>
    </source>
</evidence>
<dbReference type="PROSITE" id="PS51257">
    <property type="entry name" value="PROKAR_LIPOPROTEIN"/>
    <property type="match status" value="1"/>
</dbReference>
<protein>
    <recommendedName>
        <fullName evidence="3">Lipoprotein</fullName>
    </recommendedName>
</protein>